<keyword evidence="1" id="KW-0472">Membrane</keyword>
<proteinExistence type="predicted"/>
<dbReference type="AlphaFoldDB" id="A0A0T5ZXR6"/>
<feature type="transmembrane region" description="Helical" evidence="1">
    <location>
        <begin position="38"/>
        <end position="62"/>
    </location>
</feature>
<protein>
    <submittedName>
        <fullName evidence="2">Uncharacterized protein</fullName>
    </submittedName>
</protein>
<organism evidence="2 3">
    <name type="scientific">candidate division WWE3 bacterium CSP1-7</name>
    <dbReference type="NCBI Taxonomy" id="1576480"/>
    <lineage>
        <taxon>Bacteria</taxon>
        <taxon>Katanobacteria</taxon>
    </lineage>
</organism>
<dbReference type="EMBL" id="LDXK01000001">
    <property type="protein sequence ID" value="KRT67601.1"/>
    <property type="molecule type" value="Genomic_DNA"/>
</dbReference>
<gene>
    <name evidence="2" type="ORF">XU08_C0001G0007</name>
</gene>
<sequence>MLVDVGDHQCSTFDHFFFAVVGVAFGFAIWGFDPNYPGFGAASTFGIIGFGAFALLNIWLGIQSIVQNRRRGKHA</sequence>
<name>A0A0T5ZXR6_UNCKA</name>
<evidence type="ECO:0000256" key="1">
    <source>
        <dbReference type="SAM" id="Phobius"/>
    </source>
</evidence>
<reference evidence="2 3" key="1">
    <citation type="submission" date="2015-05" db="EMBL/GenBank/DDBJ databases">
        <title>Critical biogeochemical functions in the subsurface are associated with bacteria from new phyla and little studied lineages.</title>
        <authorList>
            <person name="Hug L.A."/>
            <person name="Thomas B.C."/>
            <person name="Sharon I."/>
            <person name="Brown C.T."/>
            <person name="Sharma R."/>
            <person name="Hettich R.L."/>
            <person name="Wilkins M.J."/>
            <person name="Williams K.H."/>
            <person name="Singh A."/>
            <person name="Banfield J.F."/>
        </authorList>
    </citation>
    <scope>NUCLEOTIDE SEQUENCE [LARGE SCALE GENOMIC DNA]</scope>
    <source>
        <strain evidence="2">CSP1-7</strain>
    </source>
</reference>
<keyword evidence="1" id="KW-0812">Transmembrane</keyword>
<dbReference type="STRING" id="1576480.XU08_C0001G0007"/>
<keyword evidence="1" id="KW-1133">Transmembrane helix</keyword>
<comment type="caution">
    <text evidence="2">The sequence shown here is derived from an EMBL/GenBank/DDBJ whole genome shotgun (WGS) entry which is preliminary data.</text>
</comment>
<feature type="transmembrane region" description="Helical" evidence="1">
    <location>
        <begin position="12"/>
        <end position="32"/>
    </location>
</feature>
<dbReference type="Proteomes" id="UP000051297">
    <property type="component" value="Unassembled WGS sequence"/>
</dbReference>
<accession>A0A0T5ZXR6</accession>
<evidence type="ECO:0000313" key="3">
    <source>
        <dbReference type="Proteomes" id="UP000051297"/>
    </source>
</evidence>
<evidence type="ECO:0000313" key="2">
    <source>
        <dbReference type="EMBL" id="KRT67601.1"/>
    </source>
</evidence>